<dbReference type="OrthoDB" id="7873775at2"/>
<dbReference type="AlphaFoldDB" id="A0A1W6NWR1"/>
<protein>
    <submittedName>
        <fullName evidence="1">Uncharacterized protein</fullName>
    </submittedName>
</protein>
<sequence>MGHSVNASVGQATVSPLPLNFREGVLPNRSHMLRMAASLGSGAFRAALHDDASELERRLLRLSALAPDFQPADVVRDVGVVAEVSRRFGILQVDQVATAVIATLEGGDNVAFAATLRRLMRLGNSALFLLACQLPD</sequence>
<dbReference type="EMBL" id="CP019937">
    <property type="protein sequence ID" value="ARO13654.1"/>
    <property type="molecule type" value="Genomic_DNA"/>
</dbReference>
<dbReference type="RefSeq" id="WP_085785336.1">
    <property type="nucleotide sequence ID" value="NZ_CP019937.1"/>
</dbReference>
<reference evidence="1 2" key="1">
    <citation type="submission" date="2017-02" db="EMBL/GenBank/DDBJ databases">
        <title>Ketogulonicigenium robustum SPU B003 Genome sequencing and assembly.</title>
        <authorList>
            <person name="Li Y."/>
            <person name="Liu L."/>
            <person name="Wang C."/>
            <person name="Zhang M."/>
            <person name="Zhang T."/>
            <person name="Zhang Y."/>
        </authorList>
    </citation>
    <scope>NUCLEOTIDE SEQUENCE [LARGE SCALE GENOMIC DNA]</scope>
    <source>
        <strain evidence="1 2">SPU_B003</strain>
    </source>
</reference>
<keyword evidence="2" id="KW-1185">Reference proteome</keyword>
<evidence type="ECO:0000313" key="2">
    <source>
        <dbReference type="Proteomes" id="UP000242447"/>
    </source>
</evidence>
<name>A0A1W6NWR1_9RHOB</name>
<dbReference type="Proteomes" id="UP000242447">
    <property type="component" value="Chromosome"/>
</dbReference>
<accession>A0A1W6NWR1</accession>
<dbReference type="STRING" id="92947.BVG79_00296"/>
<gene>
    <name evidence="1" type="ORF">BVG79_00296</name>
</gene>
<organism evidence="1 2">
    <name type="scientific">Ketogulonicigenium robustum</name>
    <dbReference type="NCBI Taxonomy" id="92947"/>
    <lineage>
        <taxon>Bacteria</taxon>
        <taxon>Pseudomonadati</taxon>
        <taxon>Pseudomonadota</taxon>
        <taxon>Alphaproteobacteria</taxon>
        <taxon>Rhodobacterales</taxon>
        <taxon>Roseobacteraceae</taxon>
        <taxon>Ketogulonicigenium</taxon>
    </lineage>
</organism>
<proteinExistence type="predicted"/>
<evidence type="ECO:0000313" key="1">
    <source>
        <dbReference type="EMBL" id="ARO13654.1"/>
    </source>
</evidence>
<dbReference type="KEGG" id="kro:BVG79_00296"/>